<dbReference type="Proteomes" id="UP001599542">
    <property type="component" value="Unassembled WGS sequence"/>
</dbReference>
<organism evidence="1 2">
    <name type="scientific">Kitasatospora phosalacinea</name>
    <dbReference type="NCBI Taxonomy" id="2065"/>
    <lineage>
        <taxon>Bacteria</taxon>
        <taxon>Bacillati</taxon>
        <taxon>Actinomycetota</taxon>
        <taxon>Actinomycetes</taxon>
        <taxon>Kitasatosporales</taxon>
        <taxon>Streptomycetaceae</taxon>
        <taxon>Kitasatospora</taxon>
    </lineage>
</organism>
<accession>A0ABW6GNE8</accession>
<dbReference type="RefSeq" id="WP_380319471.1">
    <property type="nucleotide sequence ID" value="NZ_JBHYPW010000008.1"/>
</dbReference>
<sequence length="224" mass="25976">MSSYLIYTDDSGDEESSFFTALLIPMEKWPVTLRQWLKFRKWMYTQHQVPTDYEWHTYQWLKGEGRPDPDNPDNLINTSVNLRREVCEKALKAIRAIGAQQGVSLLTCETSGPVKADAYAATVFALDSALEKRDAHGVIIVDGGDRGVPDPNVRAAHRDLKLHSRRVIEDGWLQPAHASQLVQMADLVAHVAYQSTRRKPKRKFMWDWYRDYLHEMELECRCRR</sequence>
<name>A0ABW6GNE8_9ACTN</name>
<evidence type="ECO:0000313" key="2">
    <source>
        <dbReference type="Proteomes" id="UP001599542"/>
    </source>
</evidence>
<comment type="caution">
    <text evidence="1">The sequence shown here is derived from an EMBL/GenBank/DDBJ whole genome shotgun (WGS) entry which is preliminary data.</text>
</comment>
<reference evidence="1 2" key="1">
    <citation type="submission" date="2024-09" db="EMBL/GenBank/DDBJ databases">
        <title>The Natural Products Discovery Center: Release of the First 8490 Sequenced Strains for Exploring Actinobacteria Biosynthetic Diversity.</title>
        <authorList>
            <person name="Kalkreuter E."/>
            <person name="Kautsar S.A."/>
            <person name="Yang D."/>
            <person name="Bader C.D."/>
            <person name="Teijaro C.N."/>
            <person name="Fluegel L."/>
            <person name="Davis C.M."/>
            <person name="Simpson J.R."/>
            <person name="Lauterbach L."/>
            <person name="Steele A.D."/>
            <person name="Gui C."/>
            <person name="Meng S."/>
            <person name="Li G."/>
            <person name="Viehrig K."/>
            <person name="Ye F."/>
            <person name="Su P."/>
            <person name="Kiefer A.F."/>
            <person name="Nichols A."/>
            <person name="Cepeda A.J."/>
            <person name="Yan W."/>
            <person name="Fan B."/>
            <person name="Jiang Y."/>
            <person name="Adhikari A."/>
            <person name="Zheng C.-J."/>
            <person name="Schuster L."/>
            <person name="Cowan T.M."/>
            <person name="Smanski M.J."/>
            <person name="Chevrette M.G."/>
            <person name="De Carvalho L.P.S."/>
            <person name="Shen B."/>
        </authorList>
    </citation>
    <scope>NUCLEOTIDE SEQUENCE [LARGE SCALE GENOMIC DNA]</scope>
    <source>
        <strain evidence="1 2">NPDC058753</strain>
    </source>
</reference>
<evidence type="ECO:0000313" key="1">
    <source>
        <dbReference type="EMBL" id="MFE1354268.1"/>
    </source>
</evidence>
<protein>
    <submittedName>
        <fullName evidence="1">DUF3800 domain-containing protein</fullName>
    </submittedName>
</protein>
<dbReference type="Pfam" id="PF12686">
    <property type="entry name" value="DUF3800"/>
    <property type="match status" value="1"/>
</dbReference>
<proteinExistence type="predicted"/>
<keyword evidence="2" id="KW-1185">Reference proteome</keyword>
<gene>
    <name evidence="1" type="ORF">ACFW6T_19995</name>
</gene>
<dbReference type="EMBL" id="JBHYPX010000040">
    <property type="protein sequence ID" value="MFE1354268.1"/>
    <property type="molecule type" value="Genomic_DNA"/>
</dbReference>
<dbReference type="InterPro" id="IPR024524">
    <property type="entry name" value="DUF3800"/>
</dbReference>